<protein>
    <submittedName>
        <fullName evidence="1">Uncharacterized protein</fullName>
    </submittedName>
</protein>
<gene>
    <name evidence="1" type="ORF">Tco_1133063</name>
</gene>
<reference evidence="1" key="1">
    <citation type="journal article" date="2022" name="Int. J. Mol. Sci.">
        <title>Draft Genome of Tanacetum Coccineum: Genomic Comparison of Closely Related Tanacetum-Family Plants.</title>
        <authorList>
            <person name="Yamashiro T."/>
            <person name="Shiraishi A."/>
            <person name="Nakayama K."/>
            <person name="Satake H."/>
        </authorList>
    </citation>
    <scope>NUCLEOTIDE SEQUENCE</scope>
</reference>
<name>A0ABQ5JGE9_9ASTR</name>
<accession>A0ABQ5JGE9</accession>
<dbReference type="Proteomes" id="UP001151760">
    <property type="component" value="Unassembled WGS sequence"/>
</dbReference>
<keyword evidence="2" id="KW-1185">Reference proteome</keyword>
<comment type="caution">
    <text evidence="1">The sequence shown here is derived from an EMBL/GenBank/DDBJ whole genome shotgun (WGS) entry which is preliminary data.</text>
</comment>
<reference evidence="1" key="2">
    <citation type="submission" date="2022-01" db="EMBL/GenBank/DDBJ databases">
        <authorList>
            <person name="Yamashiro T."/>
            <person name="Shiraishi A."/>
            <person name="Satake H."/>
            <person name="Nakayama K."/>
        </authorList>
    </citation>
    <scope>NUCLEOTIDE SEQUENCE</scope>
</reference>
<organism evidence="1 2">
    <name type="scientific">Tanacetum coccineum</name>
    <dbReference type="NCBI Taxonomy" id="301880"/>
    <lineage>
        <taxon>Eukaryota</taxon>
        <taxon>Viridiplantae</taxon>
        <taxon>Streptophyta</taxon>
        <taxon>Embryophyta</taxon>
        <taxon>Tracheophyta</taxon>
        <taxon>Spermatophyta</taxon>
        <taxon>Magnoliopsida</taxon>
        <taxon>eudicotyledons</taxon>
        <taxon>Gunneridae</taxon>
        <taxon>Pentapetalae</taxon>
        <taxon>asterids</taxon>
        <taxon>campanulids</taxon>
        <taxon>Asterales</taxon>
        <taxon>Asteraceae</taxon>
        <taxon>Asteroideae</taxon>
        <taxon>Anthemideae</taxon>
        <taxon>Anthemidinae</taxon>
        <taxon>Tanacetum</taxon>
    </lineage>
</organism>
<evidence type="ECO:0000313" key="1">
    <source>
        <dbReference type="EMBL" id="GJU10667.1"/>
    </source>
</evidence>
<proteinExistence type="predicted"/>
<sequence length="187" mass="21026">MGVLNNAIGINGFDWKCGALTNKCCDLGELMQMDLLDFNSSDFGEKCGAQRYNCGGVLASQESIVGSKLWSLDDITSKVVLYRNIGFEFEVEPYGNFDYVDGSQEVQTQDLMDYQLARDTEQHLVAKAEKIDAHESLNFNDTVTCIVIFKWKARLKEEMNTWPDVYVLSKCCRKVVTTEIAITGSMN</sequence>
<evidence type="ECO:0000313" key="2">
    <source>
        <dbReference type="Proteomes" id="UP001151760"/>
    </source>
</evidence>
<dbReference type="EMBL" id="BQNB010021849">
    <property type="protein sequence ID" value="GJU10667.1"/>
    <property type="molecule type" value="Genomic_DNA"/>
</dbReference>